<proteinExistence type="predicted"/>
<sequence length="170" mass="19454">ASILNKTSVALALWSYITVDVETVIGLSSRRRILLYPHLLSFFPFPLFKPDSNPLQAVSTAAQLKALQISSELRSKAKSLKDFFYLHKSSYSKLSLQTLNSTINLRIPPLIPTGLIEEHSEDMVGYLIFIRPYLMDDIKVSRDVIFIDQERRPEPNEDVWESCYDNAFKS</sequence>
<name>A0A1R3G5F8_COCAP</name>
<organism evidence="1 2">
    <name type="scientific">Corchorus capsularis</name>
    <name type="common">Jute</name>
    <dbReference type="NCBI Taxonomy" id="210143"/>
    <lineage>
        <taxon>Eukaryota</taxon>
        <taxon>Viridiplantae</taxon>
        <taxon>Streptophyta</taxon>
        <taxon>Embryophyta</taxon>
        <taxon>Tracheophyta</taxon>
        <taxon>Spermatophyta</taxon>
        <taxon>Magnoliopsida</taxon>
        <taxon>eudicotyledons</taxon>
        <taxon>Gunneridae</taxon>
        <taxon>Pentapetalae</taxon>
        <taxon>rosids</taxon>
        <taxon>malvids</taxon>
        <taxon>Malvales</taxon>
        <taxon>Malvaceae</taxon>
        <taxon>Grewioideae</taxon>
        <taxon>Apeibeae</taxon>
        <taxon>Corchorus</taxon>
    </lineage>
</organism>
<gene>
    <name evidence="1" type="ORF">CCACVL1_28758</name>
</gene>
<dbReference type="Proteomes" id="UP000188268">
    <property type="component" value="Unassembled WGS sequence"/>
</dbReference>
<evidence type="ECO:0000313" key="1">
    <source>
        <dbReference type="EMBL" id="OMO53260.1"/>
    </source>
</evidence>
<comment type="caution">
    <text evidence="1">The sequence shown here is derived from an EMBL/GenBank/DDBJ whole genome shotgun (WGS) entry which is preliminary data.</text>
</comment>
<protein>
    <submittedName>
        <fullName evidence="1">Uncharacterized protein</fullName>
    </submittedName>
</protein>
<dbReference type="Gramene" id="OMO53260">
    <property type="protein sequence ID" value="OMO53260"/>
    <property type="gene ID" value="CCACVL1_28758"/>
</dbReference>
<accession>A0A1R3G5F8</accession>
<evidence type="ECO:0000313" key="2">
    <source>
        <dbReference type="Proteomes" id="UP000188268"/>
    </source>
</evidence>
<dbReference type="EMBL" id="AWWV01015237">
    <property type="protein sequence ID" value="OMO53260.1"/>
    <property type="molecule type" value="Genomic_DNA"/>
</dbReference>
<feature type="non-terminal residue" evidence="1">
    <location>
        <position position="1"/>
    </location>
</feature>
<keyword evidence="2" id="KW-1185">Reference proteome</keyword>
<reference evidence="1 2" key="1">
    <citation type="submission" date="2013-09" db="EMBL/GenBank/DDBJ databases">
        <title>Corchorus capsularis genome sequencing.</title>
        <authorList>
            <person name="Alam M."/>
            <person name="Haque M.S."/>
            <person name="Islam M.S."/>
            <person name="Emdad E.M."/>
            <person name="Islam M.M."/>
            <person name="Ahmed B."/>
            <person name="Halim A."/>
            <person name="Hossen Q.M.M."/>
            <person name="Hossain M.Z."/>
            <person name="Ahmed R."/>
            <person name="Khan M.M."/>
            <person name="Islam R."/>
            <person name="Rashid M.M."/>
            <person name="Khan S.A."/>
            <person name="Rahman M.S."/>
            <person name="Alam M."/>
        </authorList>
    </citation>
    <scope>NUCLEOTIDE SEQUENCE [LARGE SCALE GENOMIC DNA]</scope>
    <source>
        <strain evidence="2">cv. CVL-1</strain>
        <tissue evidence="1">Whole seedling</tissue>
    </source>
</reference>
<dbReference type="AlphaFoldDB" id="A0A1R3G5F8"/>